<dbReference type="AlphaFoldDB" id="A0A9E7JYL3"/>
<accession>A0A9E7JYL3</accession>
<name>A0A9E7JYL3_9LILI</name>
<dbReference type="EMBL" id="CP097506">
    <property type="protein sequence ID" value="URD97066.1"/>
    <property type="molecule type" value="Genomic_DNA"/>
</dbReference>
<keyword evidence="3" id="KW-1185">Reference proteome</keyword>
<feature type="region of interest" description="Disordered" evidence="1">
    <location>
        <begin position="1"/>
        <end position="35"/>
    </location>
</feature>
<protein>
    <submittedName>
        <fullName evidence="2">Uncharacterized protein</fullName>
    </submittedName>
</protein>
<gene>
    <name evidence="2" type="ORF">MUK42_25012</name>
</gene>
<reference evidence="2" key="1">
    <citation type="submission" date="2022-05" db="EMBL/GenBank/DDBJ databases">
        <title>The Musa troglodytarum L. genome provides insights into the mechanism of non-climacteric behaviour and enrichment of carotenoids.</title>
        <authorList>
            <person name="Wang J."/>
        </authorList>
    </citation>
    <scope>NUCLEOTIDE SEQUENCE</scope>
    <source>
        <tissue evidence="2">Leaf</tissue>
    </source>
</reference>
<organism evidence="2 3">
    <name type="scientific">Musa troglodytarum</name>
    <name type="common">fe'i banana</name>
    <dbReference type="NCBI Taxonomy" id="320322"/>
    <lineage>
        <taxon>Eukaryota</taxon>
        <taxon>Viridiplantae</taxon>
        <taxon>Streptophyta</taxon>
        <taxon>Embryophyta</taxon>
        <taxon>Tracheophyta</taxon>
        <taxon>Spermatophyta</taxon>
        <taxon>Magnoliopsida</taxon>
        <taxon>Liliopsida</taxon>
        <taxon>Zingiberales</taxon>
        <taxon>Musaceae</taxon>
        <taxon>Musa</taxon>
    </lineage>
</organism>
<dbReference type="Proteomes" id="UP001055439">
    <property type="component" value="Chromosome 4"/>
</dbReference>
<feature type="compositionally biased region" description="Basic and acidic residues" evidence="1">
    <location>
        <begin position="1"/>
        <end position="12"/>
    </location>
</feature>
<proteinExistence type="predicted"/>
<evidence type="ECO:0000313" key="2">
    <source>
        <dbReference type="EMBL" id="URD97066.1"/>
    </source>
</evidence>
<sequence>MRGRRGPLDGHRRQGVARATLARKSGRRRGPWEPTRRWTVAEAPGLGGTWAYSYAAGALGSSEGVGPFPFVSRARWPACLLVLSSSFEGVLGRQVLKGLPARSNVCKL</sequence>
<evidence type="ECO:0000313" key="3">
    <source>
        <dbReference type="Proteomes" id="UP001055439"/>
    </source>
</evidence>
<evidence type="ECO:0000256" key="1">
    <source>
        <dbReference type="SAM" id="MobiDB-lite"/>
    </source>
</evidence>